<dbReference type="Gene3D" id="3.50.50.60">
    <property type="entry name" value="FAD/NAD(P)-binding domain"/>
    <property type="match status" value="2"/>
</dbReference>
<sequence>MSSIDVGIIGGGPAGLTAAATLARQLHTAVVLDNGNYRNAKSLHMHTVPGWGHTDPKEYRETTRKQIQDRYETIQFTNVAVSSVEKKNDSCFNITDEDGRTWEAKKVILAIGSSDVLPEIEGYAQLWKKKIYHCLFCLGYEDRGAECSGILAVQALAMMPALAIHMADNAAQLSKEVTIFTNGSEEVAQQASTMGANSPFKIDSRAISRLVDSEGGVKVKFADGSSKEVKFLAHNPMTVPQGPFAQQLELKLSPTGDIQAEAPAYQTSCRGLFAAGDCISPFKVVPHAIASGNFAAVAAATQLQADKYKHFSIV</sequence>
<protein>
    <submittedName>
        <fullName evidence="5">FAD/NAD(P)-binding domain-containing protein</fullName>
    </submittedName>
</protein>
<evidence type="ECO:0000256" key="1">
    <source>
        <dbReference type="ARBA" id="ARBA00009333"/>
    </source>
</evidence>
<organism evidence="5 6">
    <name type="scientific">Trematosphaeria pertusa</name>
    <dbReference type="NCBI Taxonomy" id="390896"/>
    <lineage>
        <taxon>Eukaryota</taxon>
        <taxon>Fungi</taxon>
        <taxon>Dikarya</taxon>
        <taxon>Ascomycota</taxon>
        <taxon>Pezizomycotina</taxon>
        <taxon>Dothideomycetes</taxon>
        <taxon>Pleosporomycetidae</taxon>
        <taxon>Pleosporales</taxon>
        <taxon>Massarineae</taxon>
        <taxon>Trematosphaeriaceae</taxon>
        <taxon>Trematosphaeria</taxon>
    </lineage>
</organism>
<keyword evidence="6" id="KW-1185">Reference proteome</keyword>
<dbReference type="InterPro" id="IPR036188">
    <property type="entry name" value="FAD/NAD-bd_sf"/>
</dbReference>
<dbReference type="SUPFAM" id="SSF51905">
    <property type="entry name" value="FAD/NAD(P)-binding domain"/>
    <property type="match status" value="1"/>
</dbReference>
<dbReference type="RefSeq" id="XP_033685657.1">
    <property type="nucleotide sequence ID" value="XM_033821336.1"/>
</dbReference>
<evidence type="ECO:0000313" key="5">
    <source>
        <dbReference type="EMBL" id="KAF2250653.1"/>
    </source>
</evidence>
<feature type="domain" description="FAD/NAD(P)-binding" evidence="4">
    <location>
        <begin position="5"/>
        <end position="292"/>
    </location>
</feature>
<dbReference type="Proteomes" id="UP000800094">
    <property type="component" value="Unassembled WGS sequence"/>
</dbReference>
<dbReference type="AlphaFoldDB" id="A0A6A6IME5"/>
<dbReference type="PANTHER" id="PTHR48105">
    <property type="entry name" value="THIOREDOXIN REDUCTASE 1-RELATED-RELATED"/>
    <property type="match status" value="1"/>
</dbReference>
<dbReference type="Pfam" id="PF07992">
    <property type="entry name" value="Pyr_redox_2"/>
    <property type="match status" value="1"/>
</dbReference>
<dbReference type="OrthoDB" id="10260355at2759"/>
<keyword evidence="3" id="KW-0560">Oxidoreductase</keyword>
<dbReference type="GO" id="GO:0097237">
    <property type="term" value="P:cellular response to toxic substance"/>
    <property type="evidence" value="ECO:0007669"/>
    <property type="project" value="UniProtKB-ARBA"/>
</dbReference>
<evidence type="ECO:0000256" key="2">
    <source>
        <dbReference type="ARBA" id="ARBA00022630"/>
    </source>
</evidence>
<accession>A0A6A6IME5</accession>
<comment type="similarity">
    <text evidence="1">Belongs to the class-II pyridine nucleotide-disulfide oxidoreductase family.</text>
</comment>
<gene>
    <name evidence="5" type="ORF">BU26DRAFT_267931</name>
</gene>
<dbReference type="InterPro" id="IPR023753">
    <property type="entry name" value="FAD/NAD-binding_dom"/>
</dbReference>
<dbReference type="PRINTS" id="PR00469">
    <property type="entry name" value="PNDRDTASEII"/>
</dbReference>
<reference evidence="5" key="1">
    <citation type="journal article" date="2020" name="Stud. Mycol.">
        <title>101 Dothideomycetes genomes: a test case for predicting lifestyles and emergence of pathogens.</title>
        <authorList>
            <person name="Haridas S."/>
            <person name="Albert R."/>
            <person name="Binder M."/>
            <person name="Bloem J."/>
            <person name="Labutti K."/>
            <person name="Salamov A."/>
            <person name="Andreopoulos B."/>
            <person name="Baker S."/>
            <person name="Barry K."/>
            <person name="Bills G."/>
            <person name="Bluhm B."/>
            <person name="Cannon C."/>
            <person name="Castanera R."/>
            <person name="Culley D."/>
            <person name="Daum C."/>
            <person name="Ezra D."/>
            <person name="Gonzalez J."/>
            <person name="Henrissat B."/>
            <person name="Kuo A."/>
            <person name="Liang C."/>
            <person name="Lipzen A."/>
            <person name="Lutzoni F."/>
            <person name="Magnuson J."/>
            <person name="Mondo S."/>
            <person name="Nolan M."/>
            <person name="Ohm R."/>
            <person name="Pangilinan J."/>
            <person name="Park H.-J."/>
            <person name="Ramirez L."/>
            <person name="Alfaro M."/>
            <person name="Sun H."/>
            <person name="Tritt A."/>
            <person name="Yoshinaga Y."/>
            <person name="Zwiers L.-H."/>
            <person name="Turgeon B."/>
            <person name="Goodwin S."/>
            <person name="Spatafora J."/>
            <person name="Crous P."/>
            <person name="Grigoriev I."/>
        </authorList>
    </citation>
    <scope>NUCLEOTIDE SEQUENCE</scope>
    <source>
        <strain evidence="5">CBS 122368</strain>
    </source>
</reference>
<dbReference type="GeneID" id="54574666"/>
<dbReference type="PRINTS" id="PR00368">
    <property type="entry name" value="FADPNR"/>
</dbReference>
<proteinExistence type="inferred from homology"/>
<evidence type="ECO:0000313" key="6">
    <source>
        <dbReference type="Proteomes" id="UP000800094"/>
    </source>
</evidence>
<dbReference type="InterPro" id="IPR050097">
    <property type="entry name" value="Ferredoxin-NADP_redctase_2"/>
</dbReference>
<keyword evidence="2" id="KW-0285">Flavoprotein</keyword>
<evidence type="ECO:0000259" key="4">
    <source>
        <dbReference type="Pfam" id="PF07992"/>
    </source>
</evidence>
<dbReference type="GO" id="GO:0016491">
    <property type="term" value="F:oxidoreductase activity"/>
    <property type="evidence" value="ECO:0007669"/>
    <property type="project" value="UniProtKB-KW"/>
</dbReference>
<dbReference type="EMBL" id="ML987193">
    <property type="protein sequence ID" value="KAF2250653.1"/>
    <property type="molecule type" value="Genomic_DNA"/>
</dbReference>
<evidence type="ECO:0000256" key="3">
    <source>
        <dbReference type="ARBA" id="ARBA00023002"/>
    </source>
</evidence>
<name>A0A6A6IME5_9PLEO</name>